<keyword evidence="2" id="KW-1185">Reference proteome</keyword>
<gene>
    <name evidence="1" type="ORF">F3Y22_tig00111848pilonHSYRG00079</name>
</gene>
<comment type="caution">
    <text evidence="1">The sequence shown here is derived from an EMBL/GenBank/DDBJ whole genome shotgun (WGS) entry which is preliminary data.</text>
</comment>
<organism evidence="1 2">
    <name type="scientific">Hibiscus syriacus</name>
    <name type="common">Rose of Sharon</name>
    <dbReference type="NCBI Taxonomy" id="106335"/>
    <lineage>
        <taxon>Eukaryota</taxon>
        <taxon>Viridiplantae</taxon>
        <taxon>Streptophyta</taxon>
        <taxon>Embryophyta</taxon>
        <taxon>Tracheophyta</taxon>
        <taxon>Spermatophyta</taxon>
        <taxon>Magnoliopsida</taxon>
        <taxon>eudicotyledons</taxon>
        <taxon>Gunneridae</taxon>
        <taxon>Pentapetalae</taxon>
        <taxon>rosids</taxon>
        <taxon>malvids</taxon>
        <taxon>Malvales</taxon>
        <taxon>Malvaceae</taxon>
        <taxon>Malvoideae</taxon>
        <taxon>Hibiscus</taxon>
    </lineage>
</organism>
<dbReference type="GO" id="GO:0003680">
    <property type="term" value="F:minor groove of adenine-thymine-rich DNA binding"/>
    <property type="evidence" value="ECO:0007669"/>
    <property type="project" value="InterPro"/>
</dbReference>
<evidence type="ECO:0000313" key="1">
    <source>
        <dbReference type="EMBL" id="KAE8672192.1"/>
    </source>
</evidence>
<dbReference type="GO" id="GO:0003700">
    <property type="term" value="F:DNA-binding transcription factor activity"/>
    <property type="evidence" value="ECO:0007669"/>
    <property type="project" value="TreeGrafter"/>
</dbReference>
<dbReference type="PANTHER" id="PTHR31100">
    <property type="entry name" value="AT-HOOK MOTIF NUCLEAR-LOCALIZED PROTEIN 15"/>
    <property type="match status" value="1"/>
</dbReference>
<dbReference type="InterPro" id="IPR014476">
    <property type="entry name" value="AHL15-29"/>
</dbReference>
<reference evidence="1" key="1">
    <citation type="submission" date="2019-09" db="EMBL/GenBank/DDBJ databases">
        <title>Draft genome information of white flower Hibiscus syriacus.</title>
        <authorList>
            <person name="Kim Y.-M."/>
        </authorList>
    </citation>
    <scope>NUCLEOTIDE SEQUENCE [LARGE SCALE GENOMIC DNA]</scope>
    <source>
        <strain evidence="1">YM2019G1</strain>
    </source>
</reference>
<dbReference type="Proteomes" id="UP000436088">
    <property type="component" value="Unassembled WGS sequence"/>
</dbReference>
<dbReference type="SUPFAM" id="SSF117856">
    <property type="entry name" value="AF0104/ALDC/Ptd012-like"/>
    <property type="match status" value="1"/>
</dbReference>
<evidence type="ECO:0000313" key="2">
    <source>
        <dbReference type="Proteomes" id="UP000436088"/>
    </source>
</evidence>
<dbReference type="EMBL" id="VEPZ02001450">
    <property type="protein sequence ID" value="KAE8672192.1"/>
    <property type="molecule type" value="Genomic_DNA"/>
</dbReference>
<accession>A0A6A2XA96</accession>
<proteinExistence type="predicted"/>
<dbReference type="PANTHER" id="PTHR31100:SF62">
    <property type="entry name" value="AT-HOOK MOTIF NUCLEAR-LOCALIZED PROTEIN 23"/>
    <property type="match status" value="1"/>
</dbReference>
<dbReference type="GO" id="GO:0005634">
    <property type="term" value="C:nucleus"/>
    <property type="evidence" value="ECO:0007669"/>
    <property type="project" value="TreeGrafter"/>
</dbReference>
<dbReference type="AlphaFoldDB" id="A0A6A2XA96"/>
<protein>
    <submittedName>
        <fullName evidence="1">Uncharacterized protein</fullName>
    </submittedName>
</protein>
<name>A0A6A2XA96_HIBSY</name>
<sequence length="185" mass="19911">MAGLDLGTASHYFDQLHRPDLHLHLQHKPEPEEEKASNGLVGNGCDISDCVANYARRRQRGICILCGSGAVTNVSLRQPAAAGAMLDNLFGWRARVGCRRECSMGTDDGRTCYCHSCVVTNVAYERLPLEEDDHQLQMQSSDSGGGGNNMFADSGGGAEGLSFLNLQPNGQETPVVVMVVGLIFE</sequence>